<evidence type="ECO:0000256" key="1">
    <source>
        <dbReference type="ARBA" id="ARBA00001936"/>
    </source>
</evidence>
<dbReference type="InterPro" id="IPR000291">
    <property type="entry name" value="D-Ala_lig_Van_CS"/>
</dbReference>
<dbReference type="EC" id="6.3.2.4" evidence="4"/>
<evidence type="ECO:0000256" key="4">
    <source>
        <dbReference type="ARBA" id="ARBA00012216"/>
    </source>
</evidence>
<evidence type="ECO:0000259" key="14">
    <source>
        <dbReference type="PROSITE" id="PS50975"/>
    </source>
</evidence>
<evidence type="ECO:0000256" key="13">
    <source>
        <dbReference type="SAM" id="MobiDB-lite"/>
    </source>
</evidence>
<keyword evidence="6 12" id="KW-0547">Nucleotide-binding</keyword>
<evidence type="ECO:0000256" key="3">
    <source>
        <dbReference type="ARBA" id="ARBA00010871"/>
    </source>
</evidence>
<comment type="catalytic activity">
    <reaction evidence="11">
        <text>2 D-alanine + ATP = D-alanyl-D-alanine + ADP + phosphate + H(+)</text>
        <dbReference type="Rhea" id="RHEA:11224"/>
        <dbReference type="ChEBI" id="CHEBI:15378"/>
        <dbReference type="ChEBI" id="CHEBI:30616"/>
        <dbReference type="ChEBI" id="CHEBI:43474"/>
        <dbReference type="ChEBI" id="CHEBI:57416"/>
        <dbReference type="ChEBI" id="CHEBI:57822"/>
        <dbReference type="ChEBI" id="CHEBI:456216"/>
        <dbReference type="EC" id="6.3.2.4"/>
    </reaction>
</comment>
<dbReference type="SUPFAM" id="SSF56059">
    <property type="entry name" value="Glutathione synthetase ATP-binding domain-like"/>
    <property type="match status" value="3"/>
</dbReference>
<evidence type="ECO:0000256" key="6">
    <source>
        <dbReference type="ARBA" id="ARBA00022741"/>
    </source>
</evidence>
<organism evidence="15 16">
    <name type="scientific">Hymenobacter lucidus</name>
    <dbReference type="NCBI Taxonomy" id="2880930"/>
    <lineage>
        <taxon>Bacteria</taxon>
        <taxon>Pseudomonadati</taxon>
        <taxon>Bacteroidota</taxon>
        <taxon>Cytophagia</taxon>
        <taxon>Cytophagales</taxon>
        <taxon>Hymenobacteraceae</taxon>
        <taxon>Hymenobacter</taxon>
    </lineage>
</organism>
<evidence type="ECO:0000256" key="10">
    <source>
        <dbReference type="ARBA" id="ARBA00023316"/>
    </source>
</evidence>
<dbReference type="PANTHER" id="PTHR23132:SF0">
    <property type="entry name" value="D-ALANINE-D-ALANINE LIGASE FAMILY"/>
    <property type="match status" value="1"/>
</dbReference>
<dbReference type="Pfam" id="PF07478">
    <property type="entry name" value="Dala_Dala_lig_C"/>
    <property type="match status" value="4"/>
</dbReference>
<dbReference type="PROSITE" id="PS50975">
    <property type="entry name" value="ATP_GRASP"/>
    <property type="match status" value="2"/>
</dbReference>
<evidence type="ECO:0000256" key="2">
    <source>
        <dbReference type="ARBA" id="ARBA00001946"/>
    </source>
</evidence>
<evidence type="ECO:0000256" key="8">
    <source>
        <dbReference type="ARBA" id="ARBA00022960"/>
    </source>
</evidence>
<feature type="domain" description="ATP-grasp" evidence="14">
    <location>
        <begin position="682"/>
        <end position="931"/>
    </location>
</feature>
<keyword evidence="9" id="KW-0573">Peptidoglycan synthesis</keyword>
<dbReference type="InterPro" id="IPR011127">
    <property type="entry name" value="Dala_Dala_lig_N"/>
</dbReference>
<feature type="region of interest" description="Disordered" evidence="13">
    <location>
        <begin position="421"/>
        <end position="442"/>
    </location>
</feature>
<keyword evidence="16" id="KW-1185">Reference proteome</keyword>
<dbReference type="SUPFAM" id="SSF52440">
    <property type="entry name" value="PreATP-grasp domain"/>
    <property type="match status" value="2"/>
</dbReference>
<dbReference type="GO" id="GO:0016874">
    <property type="term" value="F:ligase activity"/>
    <property type="evidence" value="ECO:0007669"/>
    <property type="project" value="UniProtKB-KW"/>
</dbReference>
<reference evidence="15" key="1">
    <citation type="submission" date="2021-10" db="EMBL/GenBank/DDBJ databases">
        <authorList>
            <person name="Dean J.D."/>
            <person name="Kim M.K."/>
            <person name="Newey C.N."/>
            <person name="Stoker T.S."/>
            <person name="Thompson D.W."/>
            <person name="Grose J.H."/>
        </authorList>
    </citation>
    <scope>NUCLEOTIDE SEQUENCE</scope>
    <source>
        <strain evidence="15">BT178</strain>
    </source>
</reference>
<evidence type="ECO:0000313" key="15">
    <source>
        <dbReference type="EMBL" id="MCB2408073.1"/>
    </source>
</evidence>
<comment type="caution">
    <text evidence="15">The sequence shown here is derived from an EMBL/GenBank/DDBJ whole genome shotgun (WGS) entry which is preliminary data.</text>
</comment>
<dbReference type="Gene3D" id="3.30.470.20">
    <property type="entry name" value="ATP-grasp fold, B domain"/>
    <property type="match status" value="3"/>
</dbReference>
<keyword evidence="5 15" id="KW-0436">Ligase</keyword>
<keyword evidence="7 12" id="KW-0067">ATP-binding</keyword>
<accession>A0ABS8APX6</accession>
<name>A0ABS8APX6_9BACT</name>
<dbReference type="Pfam" id="PF01820">
    <property type="entry name" value="Dala_Dala_lig_N"/>
    <property type="match status" value="2"/>
</dbReference>
<dbReference type="InterPro" id="IPR016185">
    <property type="entry name" value="PreATP-grasp_dom_sf"/>
</dbReference>
<dbReference type="EMBL" id="JAJADR010000002">
    <property type="protein sequence ID" value="MCB2408073.1"/>
    <property type="molecule type" value="Genomic_DNA"/>
</dbReference>
<proteinExistence type="inferred from homology"/>
<keyword evidence="10" id="KW-0961">Cell wall biogenesis/degradation</keyword>
<evidence type="ECO:0000256" key="12">
    <source>
        <dbReference type="PROSITE-ProRule" id="PRU00409"/>
    </source>
</evidence>
<dbReference type="PROSITE" id="PS00844">
    <property type="entry name" value="DALA_DALA_LIGASE_2"/>
    <property type="match status" value="1"/>
</dbReference>
<evidence type="ECO:0000313" key="16">
    <source>
        <dbReference type="Proteomes" id="UP001165296"/>
    </source>
</evidence>
<gene>
    <name evidence="15" type="ORF">LGH74_08800</name>
</gene>
<dbReference type="InterPro" id="IPR013815">
    <property type="entry name" value="ATP_grasp_subdomain_1"/>
</dbReference>
<dbReference type="InterPro" id="IPR011095">
    <property type="entry name" value="Dala_Dala_lig_C"/>
</dbReference>
<keyword evidence="8" id="KW-0133">Cell shape</keyword>
<protein>
    <recommendedName>
        <fullName evidence="4">D-alanine--D-alanine ligase</fullName>
        <ecNumber evidence="4">6.3.2.4</ecNumber>
    </recommendedName>
</protein>
<evidence type="ECO:0000256" key="7">
    <source>
        <dbReference type="ARBA" id="ARBA00022840"/>
    </source>
</evidence>
<dbReference type="Proteomes" id="UP001165296">
    <property type="component" value="Unassembled WGS sequence"/>
</dbReference>
<sequence length="944" mass="104913">MKIGIFFGGPSREREISFAGGRTVYDNLDKSLFQAVPIFVDSRGNFILLDWHYIYKGTIRDFYPPVSALPDSQHKLQVYLESLGELSTEEQDTIIGEVGRRVPPNELPELMDFAFLALHGPGGEDGAIQGLLEWYGIPYSGSGILPSAFGIDKIAQKKLLKALHKPTPEYRVLTAEEWDTAASQPAILDYLVRELGLPLVFKAPRQGSSIGISILREANAEQFARAVERSLFRKTVTKEEWQRLGEQDKIAWVQHLTDIRDGIGLPVVVASSSLSVVSEAVNQNGLTTDNQQQTTVYHPEALLQALDGAFATAETVLLTNVDGEAQVLVEAFVAGREFSCIVVEDPSGNPLALPPTEIVKGEEMFDYRSKYLPGLSRKITPIDLPEAEIQRIREACEEMFRTFGFQVYARIDGFIVEGHEGKGVRGQEGEPTTPTLLPSHPPTQIFLNDPNTTSGMLPASFFFHQAAEIGLNPSQFLTFLIRTSLAARRRGGMKPVRLAGLLRQLDEAVASRQHEECTRTKVAVIMGGYSSERHISVESGRNIYEKLSSSIKYEPVPVFLTGNSQEFRLYVLPINVMLKDNADDIREKIEYAEAGHAQHPVLERIRTEASAITSTYAGQATAQPRRLSFEELAHEVDEVFIALHGRPGEDGALQRELEKLGLPYNGSGVESSSITINKFETNRRLREAGLRVAEHRMAARLEWQADPESFYRSLETQFAYPFIAKPADDGCSSAVKKIKNRAELESFTQLIFRDQEDLMPEPATVLNLGFKEEFPQKDAFLVETLISRDGARHFLEVTGGLLTHWQADGQLEIEVFEASEALAGGEVLSLEEKFLAGEGQNITPARYAPEKAERQRISDEVKAELKRVAEVLNIQGYARIDAFVRVRETGAVEVIIIEVNSLPGMTPATCIFHQTALNGYTPYDFIDRILEFGKERNAKLTAAG</sequence>
<comment type="cofactor">
    <cofactor evidence="1">
        <name>Mn(2+)</name>
        <dbReference type="ChEBI" id="CHEBI:29035"/>
    </cofactor>
</comment>
<dbReference type="RefSeq" id="WP_226174710.1">
    <property type="nucleotide sequence ID" value="NZ_JAJADR010000002.1"/>
</dbReference>
<comment type="cofactor">
    <cofactor evidence="2">
        <name>Mg(2+)</name>
        <dbReference type="ChEBI" id="CHEBI:18420"/>
    </cofactor>
</comment>
<comment type="similarity">
    <text evidence="3">Belongs to the D-alanine--D-alanine ligase family.</text>
</comment>
<dbReference type="PANTHER" id="PTHR23132">
    <property type="entry name" value="D-ALANINE--D-ALANINE LIGASE"/>
    <property type="match status" value="1"/>
</dbReference>
<dbReference type="Gene3D" id="3.30.1490.20">
    <property type="entry name" value="ATP-grasp fold, A domain"/>
    <property type="match status" value="1"/>
</dbReference>
<dbReference type="InterPro" id="IPR011761">
    <property type="entry name" value="ATP-grasp"/>
</dbReference>
<dbReference type="Gene3D" id="3.40.50.20">
    <property type="match status" value="2"/>
</dbReference>
<evidence type="ECO:0000256" key="5">
    <source>
        <dbReference type="ARBA" id="ARBA00022598"/>
    </source>
</evidence>
<evidence type="ECO:0000256" key="9">
    <source>
        <dbReference type="ARBA" id="ARBA00022984"/>
    </source>
</evidence>
<dbReference type="PROSITE" id="PS00843">
    <property type="entry name" value="DALA_DALA_LIGASE_1"/>
    <property type="match status" value="1"/>
</dbReference>
<feature type="domain" description="ATP-grasp" evidence="14">
    <location>
        <begin position="157"/>
        <end position="373"/>
    </location>
</feature>
<evidence type="ECO:0000256" key="11">
    <source>
        <dbReference type="ARBA" id="ARBA00047614"/>
    </source>
</evidence>